<organism evidence="1 2">
    <name type="scientific">Bacillus cereus</name>
    <dbReference type="NCBI Taxonomy" id="1396"/>
    <lineage>
        <taxon>Bacteria</taxon>
        <taxon>Bacillati</taxon>
        <taxon>Bacillota</taxon>
        <taxon>Bacilli</taxon>
        <taxon>Bacillales</taxon>
        <taxon>Bacillaceae</taxon>
        <taxon>Bacillus</taxon>
        <taxon>Bacillus cereus group</taxon>
    </lineage>
</organism>
<dbReference type="EMBL" id="LJKE01000056">
    <property type="protein sequence ID" value="KZD63338.1"/>
    <property type="molecule type" value="Genomic_DNA"/>
</dbReference>
<evidence type="ECO:0000313" key="1">
    <source>
        <dbReference type="EMBL" id="KZD63338.1"/>
    </source>
</evidence>
<sequence length="325" mass="35834">MFKKILAKMGKGAATVDLRFENKPYGVGETVSGEVLIVGGEVEQNINKLSVNLMMKYSHDEESITSVIAQIPLSGGFIIRPKEDKRIPFTYLIPNDIPISTHSVTFFFDTQLDIQSGVDRGDVDYLEVEKSESMLAVFNALANMGFREKHSSGKLTKYGQEFAFFPTGEFSGQLEEIELLFSNEMTGIRIWMEVDNRNGHEVKREFFVGNEMIHDITRMIGLLQNEIDKGLVTNSYNTHHSYTSNNHQYVDHHNNHGVHSGGKGSMAAGVVGGLVAGAVGGYVLNEVMEDLDPGEMVEGAMEGIEDTVGDFGDAVGDFFGSDEDE</sequence>
<gene>
    <name evidence="1" type="ORF">B4088_3323</name>
</gene>
<dbReference type="PANTHER" id="PTHR40053:SF1">
    <property type="entry name" value="SPORULATION-CONTROL PROTEIN SPO0M"/>
    <property type="match status" value="1"/>
</dbReference>
<dbReference type="RefSeq" id="WP_063261639.1">
    <property type="nucleotide sequence ID" value="NZ_LJKE01000056.1"/>
</dbReference>
<name>A0A164NC73_BACCE</name>
<dbReference type="Pfam" id="PF07070">
    <property type="entry name" value="Spo0M"/>
    <property type="match status" value="1"/>
</dbReference>
<comment type="caution">
    <text evidence="1">The sequence shown here is derived from an EMBL/GenBank/DDBJ whole genome shotgun (WGS) entry which is preliminary data.</text>
</comment>
<dbReference type="PANTHER" id="PTHR40053">
    <property type="entry name" value="SPORULATION-CONTROL PROTEIN SPO0M"/>
    <property type="match status" value="1"/>
</dbReference>
<dbReference type="PATRIC" id="fig|1396.535.peg.3969"/>
<protein>
    <submittedName>
        <fullName evidence="1">Sporulation control protein</fullName>
    </submittedName>
</protein>
<dbReference type="Proteomes" id="UP000076482">
    <property type="component" value="Unassembled WGS sequence"/>
</dbReference>
<evidence type="ECO:0000313" key="2">
    <source>
        <dbReference type="Proteomes" id="UP000076482"/>
    </source>
</evidence>
<dbReference type="AlphaFoldDB" id="A0A164NC73"/>
<accession>A0A164NC73</accession>
<reference evidence="1 2" key="1">
    <citation type="submission" date="2015-09" db="EMBL/GenBank/DDBJ databases">
        <title>Bacillus cereus food isolates.</title>
        <authorList>
            <person name="Boekhorst J."/>
        </authorList>
    </citation>
    <scope>NUCLEOTIDE SEQUENCE [LARGE SCALE GENOMIC DNA]</scope>
    <source>
        <strain evidence="1 2">B4088</strain>
    </source>
</reference>
<dbReference type="InterPro" id="IPR009776">
    <property type="entry name" value="Spore_0_M"/>
</dbReference>
<proteinExistence type="predicted"/>